<feature type="domain" description="DDE Tnp4" evidence="8">
    <location>
        <begin position="111"/>
        <end position="248"/>
    </location>
</feature>
<dbReference type="GO" id="GO:0046872">
    <property type="term" value="F:metal ion binding"/>
    <property type="evidence" value="ECO:0007669"/>
    <property type="project" value="UniProtKB-KW"/>
</dbReference>
<comment type="caution">
    <text evidence="9">The sequence shown here is derived from an EMBL/GenBank/DDBJ whole genome shotgun (WGS) entry which is preliminary data.</text>
</comment>
<keyword evidence="10" id="KW-1185">Reference proteome</keyword>
<keyword evidence="7" id="KW-0539">Nucleus</keyword>
<proteinExistence type="inferred from homology"/>
<dbReference type="GO" id="GO:0004518">
    <property type="term" value="F:nuclease activity"/>
    <property type="evidence" value="ECO:0007669"/>
    <property type="project" value="UniProtKB-KW"/>
</dbReference>
<evidence type="ECO:0000256" key="1">
    <source>
        <dbReference type="ARBA" id="ARBA00001968"/>
    </source>
</evidence>
<evidence type="ECO:0000256" key="5">
    <source>
        <dbReference type="ARBA" id="ARBA00022723"/>
    </source>
</evidence>
<feature type="non-terminal residue" evidence="9">
    <location>
        <position position="313"/>
    </location>
</feature>
<comment type="similarity">
    <text evidence="3">Belongs to the HARBI1 family.</text>
</comment>
<evidence type="ECO:0000256" key="3">
    <source>
        <dbReference type="ARBA" id="ARBA00006958"/>
    </source>
</evidence>
<dbReference type="GO" id="GO:0016787">
    <property type="term" value="F:hydrolase activity"/>
    <property type="evidence" value="ECO:0007669"/>
    <property type="project" value="UniProtKB-KW"/>
</dbReference>
<dbReference type="InterPro" id="IPR027806">
    <property type="entry name" value="HARBI1_dom"/>
</dbReference>
<evidence type="ECO:0000256" key="7">
    <source>
        <dbReference type="ARBA" id="ARBA00023242"/>
    </source>
</evidence>
<keyword evidence="4" id="KW-0540">Nuclease</keyword>
<dbReference type="EMBL" id="JAFHDT010000013">
    <property type="protein sequence ID" value="KAI7802086.1"/>
    <property type="molecule type" value="Genomic_DNA"/>
</dbReference>
<sequence>SVEDFHFLLEKVAPHITKKDTHLRKAISPKDRLSVTLRFLATGETFNSLSFQYRIGSTTTLSRIVMETCSALTSVLREKYLKTPKTESEWKAIAKDFADKWHFPHCLGAVEGKHIFIQPPAKSGSMFFNYKSRFSIILMAVADANYRFVYASAGTQGRVSDAGVFAQSDLRVAMDTGVLHLPPDDTLPNIDAVMPYMFIADEAFPLRKDVMMKPYPFRNLNINQKIFNYRLSRARRVVENAFGILTNRQSSTHCLCLHNFLCDHRSDAYVPPAYVDYENANHHLIEGAWRTEGALQTASMGRARNPPVEAKKQ</sequence>
<protein>
    <recommendedName>
        <fullName evidence="8">DDE Tnp4 domain-containing protein</fullName>
    </recommendedName>
</protein>
<organism evidence="9 10">
    <name type="scientific">Triplophysa rosa</name>
    <name type="common">Cave loach</name>
    <dbReference type="NCBI Taxonomy" id="992332"/>
    <lineage>
        <taxon>Eukaryota</taxon>
        <taxon>Metazoa</taxon>
        <taxon>Chordata</taxon>
        <taxon>Craniata</taxon>
        <taxon>Vertebrata</taxon>
        <taxon>Euteleostomi</taxon>
        <taxon>Actinopterygii</taxon>
        <taxon>Neopterygii</taxon>
        <taxon>Teleostei</taxon>
        <taxon>Ostariophysi</taxon>
        <taxon>Cypriniformes</taxon>
        <taxon>Nemacheilidae</taxon>
        <taxon>Triplophysa</taxon>
    </lineage>
</organism>
<evidence type="ECO:0000313" key="10">
    <source>
        <dbReference type="Proteomes" id="UP001059041"/>
    </source>
</evidence>
<dbReference type="AlphaFoldDB" id="A0A9W7TT51"/>
<dbReference type="Proteomes" id="UP001059041">
    <property type="component" value="Linkage Group LG13"/>
</dbReference>
<keyword evidence="5" id="KW-0479">Metal-binding</keyword>
<evidence type="ECO:0000256" key="2">
    <source>
        <dbReference type="ARBA" id="ARBA00004123"/>
    </source>
</evidence>
<evidence type="ECO:0000256" key="4">
    <source>
        <dbReference type="ARBA" id="ARBA00022722"/>
    </source>
</evidence>
<keyword evidence="6" id="KW-0378">Hydrolase</keyword>
<accession>A0A9W7TT51</accession>
<evidence type="ECO:0000259" key="8">
    <source>
        <dbReference type="Pfam" id="PF13359"/>
    </source>
</evidence>
<comment type="subcellular location">
    <subcellularLocation>
        <location evidence="2">Nucleus</location>
    </subcellularLocation>
</comment>
<dbReference type="Pfam" id="PF13359">
    <property type="entry name" value="DDE_Tnp_4"/>
    <property type="match status" value="1"/>
</dbReference>
<gene>
    <name evidence="9" type="ORF">IRJ41_024665</name>
</gene>
<reference evidence="9" key="1">
    <citation type="submission" date="2021-02" db="EMBL/GenBank/DDBJ databases">
        <title>Comparative genomics reveals that relaxation of natural selection precedes convergent phenotypic evolution of cavefish.</title>
        <authorList>
            <person name="Peng Z."/>
        </authorList>
    </citation>
    <scope>NUCLEOTIDE SEQUENCE</scope>
    <source>
        <tissue evidence="9">Muscle</tissue>
    </source>
</reference>
<dbReference type="GO" id="GO:0005634">
    <property type="term" value="C:nucleus"/>
    <property type="evidence" value="ECO:0007669"/>
    <property type="project" value="UniProtKB-SubCell"/>
</dbReference>
<name>A0A9W7TT51_TRIRA</name>
<comment type="cofactor">
    <cofactor evidence="1">
        <name>a divalent metal cation</name>
        <dbReference type="ChEBI" id="CHEBI:60240"/>
    </cofactor>
</comment>
<evidence type="ECO:0000256" key="6">
    <source>
        <dbReference type="ARBA" id="ARBA00022801"/>
    </source>
</evidence>
<dbReference type="InterPro" id="IPR045249">
    <property type="entry name" value="HARBI1-like"/>
</dbReference>
<dbReference type="PANTHER" id="PTHR22930:SF258">
    <property type="entry name" value="PROTEIN ALP1-LIKE ISOFORM X1"/>
    <property type="match status" value="1"/>
</dbReference>
<dbReference type="PANTHER" id="PTHR22930">
    <property type="match status" value="1"/>
</dbReference>
<evidence type="ECO:0000313" key="9">
    <source>
        <dbReference type="EMBL" id="KAI7802086.1"/>
    </source>
</evidence>